<sequence length="318" mass="36794">MQSHQEVQTPGGEGNQDKGESSHYPSYRRTAEPERAYSDSLRLTRSTPTQLSSGFTPFRHQQISGQESPFFTIPGSFQEKTRIKGQKQDIFQPKEERIRPNDPEAVGIGERSTQQPEIAVNTSRISSPNNKNITPTQNEHNFLTHESNFKSDALWLQMSQFAEKTQKQFAELQESHERMKKLTASMEKIVKTLQKGHAQLSKDSEETNKRMNQVFEEKHHCKRERDCLDQDINKLFNVYQNMKTQPHGHILDDPYHQEDIEPDALLVDKARYPSQYQDGDNMSYPEKEALKQLPEASIWPKLSGTGEYDHMKLINYID</sequence>
<accession>A0A9Q3C6T5</accession>
<evidence type="ECO:0000313" key="2">
    <source>
        <dbReference type="EMBL" id="MBW0477291.1"/>
    </source>
</evidence>
<organism evidence="2 3">
    <name type="scientific">Austropuccinia psidii MF-1</name>
    <dbReference type="NCBI Taxonomy" id="1389203"/>
    <lineage>
        <taxon>Eukaryota</taxon>
        <taxon>Fungi</taxon>
        <taxon>Dikarya</taxon>
        <taxon>Basidiomycota</taxon>
        <taxon>Pucciniomycotina</taxon>
        <taxon>Pucciniomycetes</taxon>
        <taxon>Pucciniales</taxon>
        <taxon>Sphaerophragmiaceae</taxon>
        <taxon>Austropuccinia</taxon>
    </lineage>
</organism>
<evidence type="ECO:0000256" key="1">
    <source>
        <dbReference type="SAM" id="MobiDB-lite"/>
    </source>
</evidence>
<gene>
    <name evidence="2" type="ORF">O181_017006</name>
</gene>
<name>A0A9Q3C6T5_9BASI</name>
<feature type="region of interest" description="Disordered" evidence="1">
    <location>
        <begin position="1"/>
        <end position="69"/>
    </location>
</feature>
<dbReference type="AlphaFoldDB" id="A0A9Q3C6T5"/>
<comment type="caution">
    <text evidence="2">The sequence shown here is derived from an EMBL/GenBank/DDBJ whole genome shotgun (WGS) entry which is preliminary data.</text>
</comment>
<dbReference type="EMBL" id="AVOT02004760">
    <property type="protein sequence ID" value="MBW0477291.1"/>
    <property type="molecule type" value="Genomic_DNA"/>
</dbReference>
<reference evidence="2" key="1">
    <citation type="submission" date="2021-03" db="EMBL/GenBank/DDBJ databases">
        <title>Draft genome sequence of rust myrtle Austropuccinia psidii MF-1, a brazilian biotype.</title>
        <authorList>
            <person name="Quecine M.C."/>
            <person name="Pachon D.M.R."/>
            <person name="Bonatelli M.L."/>
            <person name="Correr F.H."/>
            <person name="Franceschini L.M."/>
            <person name="Leite T.F."/>
            <person name="Margarido G.R.A."/>
            <person name="Almeida C.A."/>
            <person name="Ferrarezi J.A."/>
            <person name="Labate C.A."/>
        </authorList>
    </citation>
    <scope>NUCLEOTIDE SEQUENCE</scope>
    <source>
        <strain evidence="2">MF-1</strain>
    </source>
</reference>
<keyword evidence="3" id="KW-1185">Reference proteome</keyword>
<feature type="compositionally biased region" description="Polar residues" evidence="1">
    <location>
        <begin position="41"/>
        <end position="69"/>
    </location>
</feature>
<evidence type="ECO:0000313" key="3">
    <source>
        <dbReference type="Proteomes" id="UP000765509"/>
    </source>
</evidence>
<dbReference type="Proteomes" id="UP000765509">
    <property type="component" value="Unassembled WGS sequence"/>
</dbReference>
<protein>
    <submittedName>
        <fullName evidence="2">Uncharacterized protein</fullName>
    </submittedName>
</protein>
<proteinExistence type="predicted"/>
<dbReference type="OrthoDB" id="2157866at2759"/>